<dbReference type="GO" id="GO:0015074">
    <property type="term" value="P:DNA integration"/>
    <property type="evidence" value="ECO:0007669"/>
    <property type="project" value="InterPro"/>
</dbReference>
<dbReference type="SUPFAM" id="SSF56349">
    <property type="entry name" value="DNA breaking-rejoining enzymes"/>
    <property type="match status" value="1"/>
</dbReference>
<evidence type="ECO:0000256" key="1">
    <source>
        <dbReference type="ARBA" id="ARBA00008857"/>
    </source>
</evidence>
<dbReference type="Pfam" id="PF00589">
    <property type="entry name" value="Phage_integrase"/>
    <property type="match status" value="1"/>
</dbReference>
<proteinExistence type="inferred from homology"/>
<dbReference type="PROSITE" id="PS51900">
    <property type="entry name" value="CB"/>
    <property type="match status" value="1"/>
</dbReference>
<name>A0A191UW14_9ACTN</name>
<dbReference type="Gene3D" id="1.10.150.130">
    <property type="match status" value="1"/>
</dbReference>
<dbReference type="PANTHER" id="PTHR30349">
    <property type="entry name" value="PHAGE INTEGRASE-RELATED"/>
    <property type="match status" value="1"/>
</dbReference>
<dbReference type="GO" id="GO:0006310">
    <property type="term" value="P:DNA recombination"/>
    <property type="evidence" value="ECO:0007669"/>
    <property type="project" value="UniProtKB-KW"/>
</dbReference>
<evidence type="ECO:0000313" key="6">
    <source>
        <dbReference type="Proteomes" id="UP000078468"/>
    </source>
</evidence>
<dbReference type="InterPro" id="IPR002104">
    <property type="entry name" value="Integrase_catalytic"/>
</dbReference>
<accession>A0A191UW14</accession>
<dbReference type="InterPro" id="IPR010998">
    <property type="entry name" value="Integrase_recombinase_N"/>
</dbReference>
<dbReference type="InterPro" id="IPR011010">
    <property type="entry name" value="DNA_brk_join_enz"/>
</dbReference>
<sequence>MAGHVQDRWYKNVPGPDGKTVKVKTERYGVGHRYRARYVAPDGSEKSKSFPDKQKRKADAWLSNIEADMSQGRYIDPAAGAVTFGQYAKEWMAGLTIDPVTRESVEIRLRVHALPYLGDRPLASFRPSHLRAWMRQLEDNGRAASYRRSIFANVSAVFTAAVEDRVIAENPCRARSVRAPALDGRKVKPWSVERVMAMHEALPDVYREMVSLGAGCGLRQGEIFGLAVEDVDFLGGVLRVTRQVKLIRGVQAVFGPPKGGKERHVPLPESVAAALEAHVTRHQPVDLTLPWKTPDGPPVTASLLFVNAGRRSLHRNRFNRAVWRPALLSAGIPSGRENGMHALRHFYASVLLDAGESIKALSEYLGHHDPSFTLRTYTHLMPNSEARTRAAVDRVLRGPGNPQDGPDTAHGPGRASDLDGDQNSHN</sequence>
<dbReference type="KEGG" id="spav:Spa2297_07650"/>
<dbReference type="InterPro" id="IPR044068">
    <property type="entry name" value="CB"/>
</dbReference>
<dbReference type="RefSeq" id="WP_064727265.1">
    <property type="nucleotide sequence ID" value="NZ_BMRX01000018.1"/>
</dbReference>
<dbReference type="InterPro" id="IPR050090">
    <property type="entry name" value="Tyrosine_recombinase_XerCD"/>
</dbReference>
<dbReference type="PROSITE" id="PS51898">
    <property type="entry name" value="TYR_RECOMBINASE"/>
    <property type="match status" value="1"/>
</dbReference>
<gene>
    <name evidence="5" type="ORF">Spa2297_07650</name>
</gene>
<evidence type="ECO:0000256" key="4">
    <source>
        <dbReference type="SAM" id="MobiDB-lite"/>
    </source>
</evidence>
<protein>
    <submittedName>
        <fullName evidence="5">Integrase</fullName>
    </submittedName>
</protein>
<dbReference type="Pfam" id="PF22022">
    <property type="entry name" value="Phage_int_M"/>
    <property type="match status" value="1"/>
</dbReference>
<dbReference type="GeneID" id="91304756"/>
<dbReference type="Gene3D" id="1.10.443.10">
    <property type="entry name" value="Intergrase catalytic core"/>
    <property type="match status" value="1"/>
</dbReference>
<keyword evidence="3" id="KW-0233">DNA recombination</keyword>
<feature type="region of interest" description="Disordered" evidence="4">
    <location>
        <begin position="1"/>
        <end position="21"/>
    </location>
</feature>
<evidence type="ECO:0000313" key="5">
    <source>
        <dbReference type="EMBL" id="ANJ06883.1"/>
    </source>
</evidence>
<dbReference type="EMBL" id="CP015866">
    <property type="protein sequence ID" value="ANJ06883.1"/>
    <property type="molecule type" value="Genomic_DNA"/>
</dbReference>
<feature type="compositionally biased region" description="Basic and acidic residues" evidence="4">
    <location>
        <begin position="1"/>
        <end position="10"/>
    </location>
</feature>
<organism evidence="5 6">
    <name type="scientific">Streptomyces parvulus</name>
    <dbReference type="NCBI Taxonomy" id="146923"/>
    <lineage>
        <taxon>Bacteria</taxon>
        <taxon>Bacillati</taxon>
        <taxon>Actinomycetota</taxon>
        <taxon>Actinomycetes</taxon>
        <taxon>Kitasatosporales</taxon>
        <taxon>Streptomycetaceae</taxon>
        <taxon>Streptomyces</taxon>
    </lineage>
</organism>
<comment type="similarity">
    <text evidence="1">Belongs to the 'phage' integrase family.</text>
</comment>
<dbReference type="InterPro" id="IPR013762">
    <property type="entry name" value="Integrase-like_cat_sf"/>
</dbReference>
<keyword evidence="2" id="KW-0238">DNA-binding</keyword>
<dbReference type="InterPro" id="IPR053876">
    <property type="entry name" value="Phage_int_M"/>
</dbReference>
<reference evidence="5 6" key="1">
    <citation type="submission" date="2016-05" db="EMBL/GenBank/DDBJ databases">
        <title>Non-Contiguous Finished Genome Sequence of Streptomyces parvulus 2297 Integrated Site-Specifically with Actinophage R4.</title>
        <authorList>
            <person name="Nishizawa T."/>
            <person name="Miura T."/>
            <person name="Harada C."/>
            <person name="Guo Y."/>
            <person name="Narisawa K."/>
            <person name="Ohta H."/>
            <person name="Takahashi H."/>
            <person name="Shirai M."/>
        </authorList>
    </citation>
    <scope>NUCLEOTIDE SEQUENCE [LARGE SCALE GENOMIC DNA]</scope>
    <source>
        <strain evidence="5 6">2297</strain>
    </source>
</reference>
<evidence type="ECO:0000256" key="2">
    <source>
        <dbReference type="ARBA" id="ARBA00023125"/>
    </source>
</evidence>
<evidence type="ECO:0000256" key="3">
    <source>
        <dbReference type="ARBA" id="ARBA00023172"/>
    </source>
</evidence>
<dbReference type="Proteomes" id="UP000078468">
    <property type="component" value="Chromosome"/>
</dbReference>
<feature type="region of interest" description="Disordered" evidence="4">
    <location>
        <begin position="395"/>
        <end position="426"/>
    </location>
</feature>
<dbReference type="CDD" id="cd01189">
    <property type="entry name" value="INT_ICEBs1_C_like"/>
    <property type="match status" value="1"/>
</dbReference>
<dbReference type="GO" id="GO:0003677">
    <property type="term" value="F:DNA binding"/>
    <property type="evidence" value="ECO:0007669"/>
    <property type="project" value="UniProtKB-UniRule"/>
</dbReference>
<dbReference type="PANTHER" id="PTHR30349:SF64">
    <property type="entry name" value="PROPHAGE INTEGRASE INTD-RELATED"/>
    <property type="match status" value="1"/>
</dbReference>
<dbReference type="AlphaFoldDB" id="A0A191UW14"/>